<dbReference type="PATRIC" id="fig|1137280.3.peg.2103"/>
<name>A0A072NDK5_9GAMM</name>
<sequence length="165" mass="18796">MEMKNADSSHTTAEPVGNTRLPLGWREWVSLPELGIERIKAKVDTGARTSCMHAFRTEPYTQDGERRVRFWVHPVQNDMHQIVECDARVLDERNVSDSGGHRELRLVIEANVVIADQTWPIEMTLTNRDSMRFRMLLGRTAMSGRAVVHPEASYLAGEPALRTEK</sequence>
<dbReference type="PANTHER" id="PTHR38037:SF1">
    <property type="entry name" value="ATP-DEPENDENT ZINC PROTEASE DOMAIN-CONTAINING PROTEIN-RELATED"/>
    <property type="match status" value="1"/>
</dbReference>
<dbReference type="OrthoDB" id="9782977at2"/>
<organism evidence="2 3">
    <name type="scientific">Marinobacter nitratireducens</name>
    <dbReference type="NCBI Taxonomy" id="1137280"/>
    <lineage>
        <taxon>Bacteria</taxon>
        <taxon>Pseudomonadati</taxon>
        <taxon>Pseudomonadota</taxon>
        <taxon>Gammaproteobacteria</taxon>
        <taxon>Pseudomonadales</taxon>
        <taxon>Marinobacteraceae</taxon>
        <taxon>Marinobacter</taxon>
    </lineage>
</organism>
<dbReference type="Proteomes" id="UP000035057">
    <property type="component" value="Unassembled WGS sequence"/>
</dbReference>
<reference evidence="2 3" key="1">
    <citation type="submission" date="2012-12" db="EMBL/GenBank/DDBJ databases">
        <title>Genome assembly of Marinobacter sp. AK21.</title>
        <authorList>
            <person name="Khatri I."/>
            <person name="Kumar R."/>
            <person name="Vaidya B."/>
            <person name="Subramanian S."/>
            <person name="Pinnaka A."/>
        </authorList>
    </citation>
    <scope>NUCLEOTIDE SEQUENCE [LARGE SCALE GENOMIC DNA]</scope>
    <source>
        <strain evidence="2 3">AK21</strain>
    </source>
</reference>
<comment type="caution">
    <text evidence="2">The sequence shown here is derived from an EMBL/GenBank/DDBJ whole genome shotgun (WGS) entry which is preliminary data.</text>
</comment>
<evidence type="ECO:0000313" key="3">
    <source>
        <dbReference type="Proteomes" id="UP000035057"/>
    </source>
</evidence>
<dbReference type="STRING" id="1137280.D777_02288"/>
<protein>
    <recommendedName>
        <fullName evidence="1">Retropepsin-like aspartic endopeptidase domain-containing protein</fullName>
    </recommendedName>
</protein>
<accession>A0A072NDK5</accession>
<dbReference type="SUPFAM" id="SSF50630">
    <property type="entry name" value="Acid proteases"/>
    <property type="match status" value="1"/>
</dbReference>
<evidence type="ECO:0000259" key="1">
    <source>
        <dbReference type="Pfam" id="PF05618"/>
    </source>
</evidence>
<feature type="domain" description="Retropepsin-like aspartic endopeptidase" evidence="1">
    <location>
        <begin position="23"/>
        <end position="157"/>
    </location>
</feature>
<dbReference type="InterPro" id="IPR008503">
    <property type="entry name" value="Asp_endopeptidase"/>
</dbReference>
<dbReference type="AlphaFoldDB" id="A0A072NDK5"/>
<evidence type="ECO:0000313" key="2">
    <source>
        <dbReference type="EMBL" id="KEF31135.1"/>
    </source>
</evidence>
<dbReference type="EMBL" id="ANIE01000006">
    <property type="protein sequence ID" value="KEF31135.1"/>
    <property type="molecule type" value="Genomic_DNA"/>
</dbReference>
<proteinExistence type="predicted"/>
<dbReference type="Gene3D" id="2.40.70.10">
    <property type="entry name" value="Acid Proteases"/>
    <property type="match status" value="1"/>
</dbReference>
<gene>
    <name evidence="2" type="ORF">D777_02288</name>
</gene>
<dbReference type="InterPro" id="IPR021109">
    <property type="entry name" value="Peptidase_aspartic_dom_sf"/>
</dbReference>
<dbReference type="PANTHER" id="PTHR38037">
    <property type="entry name" value="ZN_PROTEASE DOMAIN-CONTAINING PROTEIN"/>
    <property type="match status" value="1"/>
</dbReference>
<keyword evidence="3" id="KW-1185">Reference proteome</keyword>
<dbReference type="Pfam" id="PF05618">
    <property type="entry name" value="Zn_protease"/>
    <property type="match status" value="1"/>
</dbReference>